<protein>
    <recommendedName>
        <fullName evidence="1">DUF4166 domain-containing protein</fullName>
    </recommendedName>
</protein>
<dbReference type="Pfam" id="PF13761">
    <property type="entry name" value="DUF4166"/>
    <property type="match status" value="1"/>
</dbReference>
<dbReference type="STRING" id="307121.GA0070620_6001"/>
<proteinExistence type="predicted"/>
<feature type="domain" description="DUF4166" evidence="1">
    <location>
        <begin position="16"/>
        <end position="199"/>
    </location>
</feature>
<keyword evidence="3" id="KW-1185">Reference proteome</keyword>
<name>A0A1C3NCT1_9ACTN</name>
<dbReference type="Proteomes" id="UP000199393">
    <property type="component" value="Chromosome I"/>
</dbReference>
<dbReference type="RefSeq" id="WP_091596386.1">
    <property type="nucleotide sequence ID" value="NZ_JBHRWG010000002.1"/>
</dbReference>
<dbReference type="EMBL" id="LT598496">
    <property type="protein sequence ID" value="SBV30404.1"/>
    <property type="molecule type" value="Genomic_DNA"/>
</dbReference>
<organism evidence="2 3">
    <name type="scientific">Micromonospora krabiensis</name>
    <dbReference type="NCBI Taxonomy" id="307121"/>
    <lineage>
        <taxon>Bacteria</taxon>
        <taxon>Bacillati</taxon>
        <taxon>Actinomycetota</taxon>
        <taxon>Actinomycetes</taxon>
        <taxon>Micromonosporales</taxon>
        <taxon>Micromonosporaceae</taxon>
        <taxon>Micromonospora</taxon>
    </lineage>
</organism>
<gene>
    <name evidence="2" type="ORF">GA0070620_6001</name>
</gene>
<dbReference type="PATRIC" id="fig|307121.4.peg.6112"/>
<sequence length="224" mass="25143">MTSVFQRALGADFDRLHPQLRRRFGVDGRTDVGCVGSGVMTRVWRGPAVTAPLLRLGTLRHVLFPETGVDVPFTIENYAYIDSYRRPTLTFVRTFQVTTHRRRRFDATMVWSERRGTLVDYLGTHQHLAVDLRLGVDETGALTIRSGGQRFRGGLPCPAALTGHAHLREWYDDRHGRFGIEVKVSNPLVGPVFGYSGTFTVSYLGPDRAPVPAAVRPLRENPRD</sequence>
<dbReference type="AlphaFoldDB" id="A0A1C3NCT1"/>
<reference evidence="3" key="1">
    <citation type="submission" date="2016-06" db="EMBL/GenBank/DDBJ databases">
        <authorList>
            <person name="Varghese N."/>
        </authorList>
    </citation>
    <scope>NUCLEOTIDE SEQUENCE [LARGE SCALE GENOMIC DNA]</scope>
    <source>
        <strain evidence="3">DSM 45344</strain>
    </source>
</reference>
<dbReference type="InterPro" id="IPR025311">
    <property type="entry name" value="DUF4166"/>
</dbReference>
<dbReference type="OrthoDB" id="2448833at2"/>
<evidence type="ECO:0000313" key="3">
    <source>
        <dbReference type="Proteomes" id="UP000199393"/>
    </source>
</evidence>
<evidence type="ECO:0000313" key="2">
    <source>
        <dbReference type="EMBL" id="SBV30404.1"/>
    </source>
</evidence>
<evidence type="ECO:0000259" key="1">
    <source>
        <dbReference type="Pfam" id="PF13761"/>
    </source>
</evidence>
<accession>A0A1C3NCT1</accession>